<accession>A0AAD6GQY9</accession>
<name>A0AAD6GQY9_9EURO</name>
<keyword evidence="3" id="KW-1185">Reference proteome</keyword>
<comment type="caution">
    <text evidence="2">The sequence shown here is derived from an EMBL/GenBank/DDBJ whole genome shotgun (WGS) entry which is preliminary data.</text>
</comment>
<dbReference type="AlphaFoldDB" id="A0AAD6GQY9"/>
<protein>
    <submittedName>
        <fullName evidence="2">Uncharacterized protein</fullName>
    </submittedName>
</protein>
<proteinExistence type="predicted"/>
<dbReference type="EMBL" id="JAQJAC010000004">
    <property type="protein sequence ID" value="KAJ5586553.1"/>
    <property type="molecule type" value="Genomic_DNA"/>
</dbReference>
<organism evidence="2 3">
    <name type="scientific">Penicillium hetheringtonii</name>
    <dbReference type="NCBI Taxonomy" id="911720"/>
    <lineage>
        <taxon>Eukaryota</taxon>
        <taxon>Fungi</taxon>
        <taxon>Dikarya</taxon>
        <taxon>Ascomycota</taxon>
        <taxon>Pezizomycotina</taxon>
        <taxon>Eurotiomycetes</taxon>
        <taxon>Eurotiomycetidae</taxon>
        <taxon>Eurotiales</taxon>
        <taxon>Aspergillaceae</taxon>
        <taxon>Penicillium</taxon>
    </lineage>
</organism>
<reference evidence="2 3" key="1">
    <citation type="journal article" date="2023" name="IMA Fungus">
        <title>Comparative genomic study of the Penicillium genus elucidates a diverse pangenome and 15 lateral gene transfer events.</title>
        <authorList>
            <person name="Petersen C."/>
            <person name="Sorensen T."/>
            <person name="Nielsen M.R."/>
            <person name="Sondergaard T.E."/>
            <person name="Sorensen J.L."/>
            <person name="Fitzpatrick D.A."/>
            <person name="Frisvad J.C."/>
            <person name="Nielsen K.L."/>
        </authorList>
    </citation>
    <scope>NUCLEOTIDE SEQUENCE [LARGE SCALE GENOMIC DNA]</scope>
    <source>
        <strain evidence="2 3">IBT 29057</strain>
    </source>
</reference>
<evidence type="ECO:0000256" key="1">
    <source>
        <dbReference type="SAM" id="MobiDB-lite"/>
    </source>
</evidence>
<feature type="compositionally biased region" description="Basic and acidic residues" evidence="1">
    <location>
        <begin position="43"/>
        <end position="54"/>
    </location>
</feature>
<evidence type="ECO:0000313" key="2">
    <source>
        <dbReference type="EMBL" id="KAJ5586553.1"/>
    </source>
</evidence>
<dbReference type="Proteomes" id="UP001216150">
    <property type="component" value="Unassembled WGS sequence"/>
</dbReference>
<gene>
    <name evidence="2" type="ORF">N7450_006340</name>
</gene>
<evidence type="ECO:0000313" key="3">
    <source>
        <dbReference type="Proteomes" id="UP001216150"/>
    </source>
</evidence>
<feature type="region of interest" description="Disordered" evidence="1">
    <location>
        <begin position="43"/>
        <end position="81"/>
    </location>
</feature>
<sequence>MVPAVVATDRLIARAALGINGRNPSGEYGGFITRIVLRNRHEDAKQAPEMDVAKPRRSASQINRKNASAAVTGVEGRKTRL</sequence>